<dbReference type="Proteomes" id="UP001204621">
    <property type="component" value="Unassembled WGS sequence"/>
</dbReference>
<dbReference type="InterPro" id="IPR044016">
    <property type="entry name" value="Big_13"/>
</dbReference>
<sequence length="705" mass="74089">MATVSDLNNVPLSNLNYIDALLDKGPSWNFLTNANDTLLYSFSISTGTEPGQTGQVAFSPAQQSWTRVAIAQLQAITGIKFVETTDGTAAQIHFAGVDIADSSVTGLCSWNSNYGYNVQTNELTSYTANAWVYLDDKEWYGQNSNLTPGGQGYETLLHELGHAMGLKHPFEGSITLPTAQDNTSNTLMSYASVGGPYQTYSQYDIAALNWLYGGDGLGGTYGVNSVGGARYYTGTNGDDTFDGNAGNEFIDGAAGNNTVVFSGTRSSYSFSTLANGAMLVTGGNLKGSETLANIQNLTFSDGTFQRAQVTGDTTPPAAPTISVTKNANGYALGATPVVTGSAEAASTVKLYIGTTMVGSTVVDSTGLWSITTAALKDGMNYMLFATATDPSGNISPHSANVTFNVDATPPVIPTGTLTLIAGKNEVSYGGSGEAGTTIDLVNVNNATEVGRATVSADGYWHISSTVMPNGTYSVSVVSLDAADNATSSSSKMNFTINSPLNMTGDAGNNTFTSTADNNGIDGAGGMDTVVYGGARANFTVAKQAYGYSVVDNTGAFGRDTVVNVERLKFGDGKAVALDIDGDAGQVYRIYQAAFDRLPDPGGYAYWLNAMDKGMTLSQMSALVLANKEATDIYMADPSDQYFLTQLYHHVLHRDPDAAGLSYWLANVHSSTRADVMVMFSESPENQAQVIGSIQNGIDYTPWTGS</sequence>
<feature type="domain" description="Peptidase metallopeptidase" evidence="1">
    <location>
        <begin position="24"/>
        <end position="214"/>
    </location>
</feature>
<dbReference type="SUPFAM" id="SSF55486">
    <property type="entry name" value="Metalloproteases ('zincins'), catalytic domain"/>
    <property type="match status" value="1"/>
</dbReference>
<dbReference type="InterPro" id="IPR034033">
    <property type="entry name" value="Serralysin-like"/>
</dbReference>
<dbReference type="Pfam" id="PF19077">
    <property type="entry name" value="Big_13"/>
    <property type="match status" value="2"/>
</dbReference>
<comment type="caution">
    <text evidence="2">The sequence shown here is derived from an EMBL/GenBank/DDBJ whole genome shotgun (WGS) entry which is preliminary data.</text>
</comment>
<dbReference type="InterPro" id="IPR006026">
    <property type="entry name" value="Peptidase_Metallo"/>
</dbReference>
<dbReference type="Gene3D" id="3.40.390.10">
    <property type="entry name" value="Collagenase (Catalytic Domain)"/>
    <property type="match status" value="1"/>
</dbReference>
<dbReference type="Gene3D" id="2.60.40.10">
    <property type="entry name" value="Immunoglobulins"/>
    <property type="match status" value="2"/>
</dbReference>
<organism evidence="2 3">
    <name type="scientific">Massilia terrae</name>
    <dbReference type="NCBI Taxonomy" id="1811224"/>
    <lineage>
        <taxon>Bacteria</taxon>
        <taxon>Pseudomonadati</taxon>
        <taxon>Pseudomonadota</taxon>
        <taxon>Betaproteobacteria</taxon>
        <taxon>Burkholderiales</taxon>
        <taxon>Oxalobacteraceae</taxon>
        <taxon>Telluria group</taxon>
        <taxon>Massilia</taxon>
    </lineage>
</organism>
<dbReference type="EMBL" id="JANUGU010000006">
    <property type="protein sequence ID" value="MCS0659931.1"/>
    <property type="molecule type" value="Genomic_DNA"/>
</dbReference>
<gene>
    <name evidence="2" type="ORF">NX778_17800</name>
</gene>
<name>A0ABT2D2C6_9BURK</name>
<dbReference type="InterPro" id="IPR013783">
    <property type="entry name" value="Ig-like_fold"/>
</dbReference>
<dbReference type="RefSeq" id="WP_258813123.1">
    <property type="nucleotide sequence ID" value="NZ_JANUGU010000006.1"/>
</dbReference>
<accession>A0ABT2D2C6</accession>
<dbReference type="InterPro" id="IPR024079">
    <property type="entry name" value="MetalloPept_cat_dom_sf"/>
</dbReference>
<dbReference type="SMART" id="SM00235">
    <property type="entry name" value="ZnMc"/>
    <property type="match status" value="1"/>
</dbReference>
<dbReference type="Pfam" id="PF13946">
    <property type="entry name" value="DUF4214"/>
    <property type="match status" value="1"/>
</dbReference>
<keyword evidence="3" id="KW-1185">Reference proteome</keyword>
<evidence type="ECO:0000313" key="2">
    <source>
        <dbReference type="EMBL" id="MCS0659931.1"/>
    </source>
</evidence>
<proteinExistence type="predicted"/>
<dbReference type="InterPro" id="IPR025282">
    <property type="entry name" value="DUF4214"/>
</dbReference>
<evidence type="ECO:0000313" key="3">
    <source>
        <dbReference type="Proteomes" id="UP001204621"/>
    </source>
</evidence>
<protein>
    <submittedName>
        <fullName evidence="2">DUF4214 domain-containing protein</fullName>
    </submittedName>
</protein>
<dbReference type="CDD" id="cd04277">
    <property type="entry name" value="ZnMc_serralysin_like"/>
    <property type="match status" value="1"/>
</dbReference>
<evidence type="ECO:0000259" key="1">
    <source>
        <dbReference type="SMART" id="SM00235"/>
    </source>
</evidence>
<reference evidence="2 3" key="1">
    <citation type="submission" date="2022-08" db="EMBL/GenBank/DDBJ databases">
        <title>Reclassification of Massilia species as members of the genera Telluria, Duganella, Pseudoduganella, Mokoshia gen. nov. and Zemynaea gen. nov. using orthogonal and non-orthogonal genome-based approaches.</title>
        <authorList>
            <person name="Bowman J.P."/>
        </authorList>
    </citation>
    <scope>NUCLEOTIDE SEQUENCE [LARGE SCALE GENOMIC DNA]</scope>
    <source>
        <strain evidence="2 3">JCM 31606</strain>
    </source>
</reference>